<proteinExistence type="predicted"/>
<reference evidence="1 2" key="1">
    <citation type="submission" date="2020-07" db="EMBL/GenBank/DDBJ databases">
        <title>Sequencing the genomes of 1000 actinobacteria strains.</title>
        <authorList>
            <person name="Klenk H.-P."/>
        </authorList>
    </citation>
    <scope>NUCLEOTIDE SEQUENCE [LARGE SCALE GENOMIC DNA]</scope>
    <source>
        <strain evidence="1 2">DSM 19970</strain>
    </source>
</reference>
<organism evidence="1 2">
    <name type="scientific">Demequina lutea</name>
    <dbReference type="NCBI Taxonomy" id="431489"/>
    <lineage>
        <taxon>Bacteria</taxon>
        <taxon>Bacillati</taxon>
        <taxon>Actinomycetota</taxon>
        <taxon>Actinomycetes</taxon>
        <taxon>Micrococcales</taxon>
        <taxon>Demequinaceae</taxon>
        <taxon>Demequina</taxon>
    </lineage>
</organism>
<dbReference type="EMBL" id="JACBZO010000001">
    <property type="protein sequence ID" value="NYI42317.1"/>
    <property type="molecule type" value="Genomic_DNA"/>
</dbReference>
<keyword evidence="2" id="KW-1185">Reference proteome</keyword>
<dbReference type="SUPFAM" id="SSF141571">
    <property type="entry name" value="Pentapeptide repeat-like"/>
    <property type="match status" value="1"/>
</dbReference>
<evidence type="ECO:0000313" key="2">
    <source>
        <dbReference type="Proteomes" id="UP000547973"/>
    </source>
</evidence>
<gene>
    <name evidence="1" type="ORF">BKA03_002436</name>
</gene>
<dbReference type="OrthoDB" id="2579959at2"/>
<dbReference type="AlphaFoldDB" id="A0A7Z0CKY0"/>
<dbReference type="RefSeq" id="WP_062074166.1">
    <property type="nucleotide sequence ID" value="NZ_BBRC01000002.1"/>
</dbReference>
<comment type="caution">
    <text evidence="1">The sequence shown here is derived from an EMBL/GenBank/DDBJ whole genome shotgun (WGS) entry which is preliminary data.</text>
</comment>
<dbReference type="Gene3D" id="2.160.20.80">
    <property type="entry name" value="E3 ubiquitin-protein ligase SopA"/>
    <property type="match status" value="1"/>
</dbReference>
<accession>A0A7Z0CKY0</accession>
<protein>
    <submittedName>
        <fullName evidence="1">Uncharacterized protein YjbI with pentapeptide repeats</fullName>
    </submittedName>
</protein>
<dbReference type="Proteomes" id="UP000547973">
    <property type="component" value="Unassembled WGS sequence"/>
</dbReference>
<sequence length="213" mass="22801">MTEREDLQGLAPALPAELIGRAEWDGMSIDGADLSGVNASRVHLIECAMTRCHADTLELPGLVAAEVYVGAFSAGTWRLKDSEWRDATWADIRVGALMADNSSMVDVTIRGSKIDLFSLRGAKVKHLTLTDCRVGTLDISMSKIDELTMSGGTVGELLTDDARMKRVDVSETEVHAVGHPGSLRGLVVSPAQMIDMAEALATHLGIVVRTADD</sequence>
<evidence type="ECO:0000313" key="1">
    <source>
        <dbReference type="EMBL" id="NYI42317.1"/>
    </source>
</evidence>
<name>A0A7Z0CKY0_9MICO</name>